<dbReference type="Proteomes" id="UP000780801">
    <property type="component" value="Unassembled WGS sequence"/>
</dbReference>
<dbReference type="PRINTS" id="PR00747">
    <property type="entry name" value="GLYHDRLASE47"/>
</dbReference>
<organism evidence="10 11">
    <name type="scientific">Lunasporangiospora selenospora</name>
    <dbReference type="NCBI Taxonomy" id="979761"/>
    <lineage>
        <taxon>Eukaryota</taxon>
        <taxon>Fungi</taxon>
        <taxon>Fungi incertae sedis</taxon>
        <taxon>Mucoromycota</taxon>
        <taxon>Mortierellomycotina</taxon>
        <taxon>Mortierellomycetes</taxon>
        <taxon>Mortierellales</taxon>
        <taxon>Mortierellaceae</taxon>
        <taxon>Lunasporangiospora</taxon>
    </lineage>
</organism>
<dbReference type="AlphaFoldDB" id="A0A9P6KGF1"/>
<comment type="pathway">
    <text evidence="2">Protein modification; protein glycosylation.</text>
</comment>
<reference evidence="10" key="1">
    <citation type="journal article" date="2020" name="Fungal Divers.">
        <title>Resolving the Mortierellaceae phylogeny through synthesis of multi-gene phylogenetics and phylogenomics.</title>
        <authorList>
            <person name="Vandepol N."/>
            <person name="Liber J."/>
            <person name="Desiro A."/>
            <person name="Na H."/>
            <person name="Kennedy M."/>
            <person name="Barry K."/>
            <person name="Grigoriev I.V."/>
            <person name="Miller A.N."/>
            <person name="O'Donnell K."/>
            <person name="Stajich J.E."/>
            <person name="Bonito G."/>
        </authorList>
    </citation>
    <scope>NUCLEOTIDE SEQUENCE</scope>
    <source>
        <strain evidence="10">KOD1015</strain>
    </source>
</reference>
<feature type="disulfide bond" evidence="8">
    <location>
        <begin position="365"/>
        <end position="394"/>
    </location>
</feature>
<dbReference type="GO" id="GO:0016020">
    <property type="term" value="C:membrane"/>
    <property type="evidence" value="ECO:0007669"/>
    <property type="project" value="InterPro"/>
</dbReference>
<dbReference type="InterPro" id="IPR036026">
    <property type="entry name" value="Seven-hairpin_glycosidases"/>
</dbReference>
<comment type="caution">
    <text evidence="10">The sequence shown here is derived from an EMBL/GenBank/DDBJ whole genome shotgun (WGS) entry which is preliminary data.</text>
</comment>
<dbReference type="GO" id="GO:0005975">
    <property type="term" value="P:carbohydrate metabolic process"/>
    <property type="evidence" value="ECO:0007669"/>
    <property type="project" value="InterPro"/>
</dbReference>
<dbReference type="InterPro" id="IPR012341">
    <property type="entry name" value="6hp_glycosidase-like_sf"/>
</dbReference>
<dbReference type="EC" id="3.2.1.-" evidence="9"/>
<evidence type="ECO:0000256" key="4">
    <source>
        <dbReference type="ARBA" id="ARBA00022801"/>
    </source>
</evidence>
<evidence type="ECO:0000256" key="8">
    <source>
        <dbReference type="PIRSR" id="PIRSR601382-3"/>
    </source>
</evidence>
<dbReference type="Pfam" id="PF01532">
    <property type="entry name" value="Glyco_hydro_47"/>
    <property type="match status" value="1"/>
</dbReference>
<protein>
    <recommendedName>
        <fullName evidence="9">alpha-1,2-Mannosidase</fullName>
        <ecNumber evidence="9">3.2.1.-</ecNumber>
    </recommendedName>
</protein>
<feature type="active site" description="Proton donor" evidence="6">
    <location>
        <position position="168"/>
    </location>
</feature>
<dbReference type="InterPro" id="IPR001382">
    <property type="entry name" value="Glyco_hydro_47"/>
</dbReference>
<sequence>MLEALWRTPRNGPVSHPVKRDVLADGQCNVPPSSKPGYVQSNNSQAWQDRFERVRGKGARSSLSKIQFDFPPETPTEKVAREERQEAVRVEFLHAWNGYRTHAWGHDEVLPISGRYSDAFNGWGVTLIDSLDTMVIMGLNQEFDEAVQWIKECSSFVRNPRDQYSFFETVIRYLGGLLSAYDLTGEAILLTKAQELGGYLMNAFQFGRFPIASFATDKDANRRGGRHSLAEIGTIQIEFTRLSQLTGDPIYENSARKIFEILDSAKLELPGLLPPYVEDFDGYSYTSYEASVGGLMDSYYEYLLKEWILLGGSAPEYRRNFEASADAILNYLVSRPQNGTDAFAITGSVYSATKEITPQMQHLACFVPGSLAMGSKYFDRPQDMVLAKQLAEACYLSYDSSVTKIGPEVFSFLSVPGTNGKQFIVDPNTFNDRDSSNNAYILRPETVESLWILYRLTGEKKYQDQAWSMFEAVKENCKTEIAYTGLNDVNKPMSFNDNMQSFFLAETMKYFYLIFSTPDVISLDAFVLNTEAHPIMRT</sequence>
<keyword evidence="4 9" id="KW-0378">Hydrolase</keyword>
<feature type="active site" evidence="6">
    <location>
        <position position="445"/>
    </location>
</feature>
<dbReference type="PANTHER" id="PTHR11742:SF103">
    <property type="entry name" value="ENDOPLASMIC RETICULUM MANNOSIDASE MNL2-RELATED"/>
    <property type="match status" value="1"/>
</dbReference>
<evidence type="ECO:0000313" key="11">
    <source>
        <dbReference type="Proteomes" id="UP000780801"/>
    </source>
</evidence>
<dbReference type="GO" id="GO:0005509">
    <property type="term" value="F:calcium ion binding"/>
    <property type="evidence" value="ECO:0007669"/>
    <property type="project" value="InterPro"/>
</dbReference>
<keyword evidence="7" id="KW-0106">Calcium</keyword>
<dbReference type="GO" id="GO:0004571">
    <property type="term" value="F:mannosyl-oligosaccharide 1,2-alpha-mannosidase activity"/>
    <property type="evidence" value="ECO:0007669"/>
    <property type="project" value="InterPro"/>
</dbReference>
<evidence type="ECO:0000256" key="3">
    <source>
        <dbReference type="ARBA" id="ARBA00007658"/>
    </source>
</evidence>
<dbReference type="OrthoDB" id="8118055at2759"/>
<evidence type="ECO:0000256" key="1">
    <source>
        <dbReference type="ARBA" id="ARBA00001913"/>
    </source>
</evidence>
<proteinExistence type="inferred from homology"/>
<keyword evidence="9" id="KW-0326">Glycosidase</keyword>
<comment type="similarity">
    <text evidence="3 9">Belongs to the glycosyl hydrolase 47 family.</text>
</comment>
<keyword evidence="11" id="KW-1185">Reference proteome</keyword>
<gene>
    <name evidence="10" type="ORF">BGW38_005735</name>
</gene>
<dbReference type="EMBL" id="JAABOA010000364">
    <property type="protein sequence ID" value="KAF9584649.1"/>
    <property type="molecule type" value="Genomic_DNA"/>
</dbReference>
<evidence type="ECO:0000313" key="10">
    <source>
        <dbReference type="EMBL" id="KAF9584649.1"/>
    </source>
</evidence>
<dbReference type="Gene3D" id="1.50.10.10">
    <property type="match status" value="1"/>
</dbReference>
<name>A0A9P6KGF1_9FUNG</name>
<feature type="active site" evidence="6">
    <location>
        <position position="297"/>
    </location>
</feature>
<evidence type="ECO:0000256" key="6">
    <source>
        <dbReference type="PIRSR" id="PIRSR601382-1"/>
    </source>
</evidence>
<evidence type="ECO:0000256" key="9">
    <source>
        <dbReference type="RuleBase" id="RU361193"/>
    </source>
</evidence>
<evidence type="ECO:0000256" key="2">
    <source>
        <dbReference type="ARBA" id="ARBA00004922"/>
    </source>
</evidence>
<evidence type="ECO:0000256" key="5">
    <source>
        <dbReference type="ARBA" id="ARBA00023157"/>
    </source>
</evidence>
<comment type="cofactor">
    <cofactor evidence="1 7">
        <name>Ca(2+)</name>
        <dbReference type="ChEBI" id="CHEBI:29108"/>
    </cofactor>
</comment>
<evidence type="ECO:0000256" key="7">
    <source>
        <dbReference type="PIRSR" id="PIRSR601382-2"/>
    </source>
</evidence>
<keyword evidence="7" id="KW-0479">Metal-binding</keyword>
<dbReference type="GO" id="GO:0036503">
    <property type="term" value="P:ERAD pathway"/>
    <property type="evidence" value="ECO:0007669"/>
    <property type="project" value="UniProtKB-ARBA"/>
</dbReference>
<dbReference type="GO" id="GO:0005783">
    <property type="term" value="C:endoplasmic reticulum"/>
    <property type="evidence" value="ECO:0007669"/>
    <property type="project" value="TreeGrafter"/>
</dbReference>
<keyword evidence="5 8" id="KW-1015">Disulfide bond</keyword>
<dbReference type="PANTHER" id="PTHR11742">
    <property type="entry name" value="MANNOSYL-OLIGOSACCHARIDE ALPHA-1,2-MANNOSIDASE-RELATED"/>
    <property type="match status" value="1"/>
</dbReference>
<accession>A0A9P6KGF1</accession>
<feature type="active site" description="Proton donor" evidence="6">
    <location>
        <position position="408"/>
    </location>
</feature>
<dbReference type="SUPFAM" id="SSF48225">
    <property type="entry name" value="Seven-hairpin glycosidases"/>
    <property type="match status" value="1"/>
</dbReference>
<feature type="binding site" evidence="7">
    <location>
        <position position="530"/>
    </location>
    <ligand>
        <name>Ca(2+)</name>
        <dbReference type="ChEBI" id="CHEBI:29108"/>
    </ligand>
</feature>
<dbReference type="InterPro" id="IPR050749">
    <property type="entry name" value="Glycosyl_Hydrolase_47"/>
</dbReference>